<dbReference type="Proteomes" id="UP000738359">
    <property type="component" value="Unassembled WGS sequence"/>
</dbReference>
<evidence type="ECO:0000313" key="3">
    <source>
        <dbReference type="Proteomes" id="UP000738359"/>
    </source>
</evidence>
<organism evidence="2 3">
    <name type="scientific">Mortierella alpina</name>
    <name type="common">Oleaginous fungus</name>
    <name type="synonym">Mortierella renispora</name>
    <dbReference type="NCBI Taxonomy" id="64518"/>
    <lineage>
        <taxon>Eukaryota</taxon>
        <taxon>Fungi</taxon>
        <taxon>Fungi incertae sedis</taxon>
        <taxon>Mucoromycota</taxon>
        <taxon>Mortierellomycotina</taxon>
        <taxon>Mortierellomycetes</taxon>
        <taxon>Mortierellales</taxon>
        <taxon>Mortierellaceae</taxon>
        <taxon>Mortierella</taxon>
    </lineage>
</organism>
<keyword evidence="1" id="KW-0472">Membrane</keyword>
<keyword evidence="3" id="KW-1185">Reference proteome</keyword>
<comment type="caution">
    <text evidence="2">The sequence shown here is derived from an EMBL/GenBank/DDBJ whole genome shotgun (WGS) entry which is preliminary data.</text>
</comment>
<protein>
    <submittedName>
        <fullName evidence="2">Uncharacterized protein</fullName>
    </submittedName>
</protein>
<gene>
    <name evidence="2" type="ORF">BGZ70_007935</name>
</gene>
<keyword evidence="1" id="KW-0812">Transmembrane</keyword>
<keyword evidence="1" id="KW-1133">Transmembrane helix</keyword>
<proteinExistence type="predicted"/>
<accession>A0A9P6J4W9</accession>
<reference evidence="2" key="1">
    <citation type="journal article" date="2020" name="Fungal Divers.">
        <title>Resolving the Mortierellaceae phylogeny through synthesis of multi-gene phylogenetics and phylogenomics.</title>
        <authorList>
            <person name="Vandepol N."/>
            <person name="Liber J."/>
            <person name="Desiro A."/>
            <person name="Na H."/>
            <person name="Kennedy M."/>
            <person name="Barry K."/>
            <person name="Grigoriev I.V."/>
            <person name="Miller A.N."/>
            <person name="O'Donnell K."/>
            <person name="Stajich J.E."/>
            <person name="Bonito G."/>
        </authorList>
    </citation>
    <scope>NUCLEOTIDE SEQUENCE</scope>
    <source>
        <strain evidence="2">CK1249</strain>
    </source>
</reference>
<dbReference type="EMBL" id="JAAAHY010000532">
    <property type="protein sequence ID" value="KAF9962743.1"/>
    <property type="molecule type" value="Genomic_DNA"/>
</dbReference>
<feature type="transmembrane region" description="Helical" evidence="1">
    <location>
        <begin position="30"/>
        <end position="49"/>
    </location>
</feature>
<feature type="non-terminal residue" evidence="2">
    <location>
        <position position="1"/>
    </location>
</feature>
<name>A0A9P6J4W9_MORAP</name>
<sequence length="123" mass="13877">AIADRVAPLNAEFMAKVVPHKMVPGIQVELWAILFIALVVLIVVVLFALDRFMNDPVSRASVTTLIEHSTAQEELSAKGKAAEWEETDYSPWALVKEGDSYQVTLRQEYIGVRSDETRKLRYD</sequence>
<evidence type="ECO:0000256" key="1">
    <source>
        <dbReference type="SAM" id="Phobius"/>
    </source>
</evidence>
<evidence type="ECO:0000313" key="2">
    <source>
        <dbReference type="EMBL" id="KAF9962743.1"/>
    </source>
</evidence>
<dbReference type="AlphaFoldDB" id="A0A9P6J4W9"/>
<dbReference type="OrthoDB" id="2425671at2759"/>